<evidence type="ECO:0000313" key="3">
    <source>
        <dbReference type="WBParaSite" id="Csp11.Scaffold630.g19613.t1"/>
    </source>
</evidence>
<evidence type="ECO:0000256" key="1">
    <source>
        <dbReference type="SAM" id="MobiDB-lite"/>
    </source>
</evidence>
<sequence length="168" mass="19586">MSARRFSVTLSEDDLRPHMRKPKPKPEISEIQELQKKAEKREETKREVKKRVEEEERERVQRKRDEEIRRETRELLAIRDVVSQDNNRNAFPKLGRRFNNFQYFRWDSDEAIPVIPEERQPTVISPAPSGNCELCTLALRSLDKSGMATKSAACAHVDAFLASSSFSR</sequence>
<feature type="compositionally biased region" description="Basic and acidic residues" evidence="1">
    <location>
        <begin position="24"/>
        <end position="66"/>
    </location>
</feature>
<dbReference type="AlphaFoldDB" id="A0A1I7UUZ7"/>
<dbReference type="WBParaSite" id="Csp11.Scaffold630.g19613.t1">
    <property type="protein sequence ID" value="Csp11.Scaffold630.g19613.t1"/>
    <property type="gene ID" value="Csp11.Scaffold630.g19613"/>
</dbReference>
<name>A0A1I7UUZ7_9PELO</name>
<feature type="region of interest" description="Disordered" evidence="1">
    <location>
        <begin position="1"/>
        <end position="66"/>
    </location>
</feature>
<organism evidence="2 3">
    <name type="scientific">Caenorhabditis tropicalis</name>
    <dbReference type="NCBI Taxonomy" id="1561998"/>
    <lineage>
        <taxon>Eukaryota</taxon>
        <taxon>Metazoa</taxon>
        <taxon>Ecdysozoa</taxon>
        <taxon>Nematoda</taxon>
        <taxon>Chromadorea</taxon>
        <taxon>Rhabditida</taxon>
        <taxon>Rhabditina</taxon>
        <taxon>Rhabditomorpha</taxon>
        <taxon>Rhabditoidea</taxon>
        <taxon>Rhabditidae</taxon>
        <taxon>Peloderinae</taxon>
        <taxon>Caenorhabditis</taxon>
    </lineage>
</organism>
<evidence type="ECO:0000313" key="2">
    <source>
        <dbReference type="Proteomes" id="UP000095282"/>
    </source>
</evidence>
<accession>A0A1I7UUZ7</accession>
<keyword evidence="2" id="KW-1185">Reference proteome</keyword>
<protein>
    <submittedName>
        <fullName evidence="3">Coiled-coil domain-containing protein 137</fullName>
    </submittedName>
</protein>
<dbReference type="Proteomes" id="UP000095282">
    <property type="component" value="Unplaced"/>
</dbReference>
<dbReference type="eggNOG" id="ENOG502THY8">
    <property type="taxonomic scope" value="Eukaryota"/>
</dbReference>
<reference evidence="3" key="1">
    <citation type="submission" date="2016-11" db="UniProtKB">
        <authorList>
            <consortium name="WormBaseParasite"/>
        </authorList>
    </citation>
    <scope>IDENTIFICATION</scope>
</reference>
<proteinExistence type="predicted"/>